<dbReference type="GO" id="GO:0005886">
    <property type="term" value="C:plasma membrane"/>
    <property type="evidence" value="ECO:0007669"/>
    <property type="project" value="UniProtKB-SubCell"/>
</dbReference>
<name>A0A3M8DDV1_9BACL</name>
<keyword evidence="3" id="KW-1003">Cell membrane</keyword>
<proteinExistence type="inferred from homology"/>
<keyword evidence="5" id="KW-0133">Cell shape</keyword>
<evidence type="ECO:0000256" key="1">
    <source>
        <dbReference type="ARBA" id="ARBA00004651"/>
    </source>
</evidence>
<comment type="subcellular location">
    <subcellularLocation>
        <location evidence="1">Cell membrane</location>
        <topology evidence="1">Multi-pass membrane protein</topology>
    </subcellularLocation>
</comment>
<dbReference type="InterPro" id="IPR007227">
    <property type="entry name" value="Cell_shape_determining_MreD"/>
</dbReference>
<dbReference type="NCBIfam" id="TIGR03426">
    <property type="entry name" value="shape_MreD"/>
    <property type="match status" value="1"/>
</dbReference>
<sequence length="175" mass="19787">MARLLLTAMVLLLFVLEGTVVQVISPSTGGLSWMTVPRFALVCTILISMFLGRREGLYYGLAFGFLQDVLYGQVIGIYSVSMMLASYFSGMIVLLFQRGFGMIIITSLLVIFGHEWLLYSMYRLFSLAPHDVQWILNRQILPTVVLNGLFTLVIYMPIRRLCKSIESKKDLSANE</sequence>
<keyword evidence="7 8" id="KW-0472">Membrane</keyword>
<organism evidence="9 10">
    <name type="scientific">Brevibacillus panacihumi</name>
    <dbReference type="NCBI Taxonomy" id="497735"/>
    <lineage>
        <taxon>Bacteria</taxon>
        <taxon>Bacillati</taxon>
        <taxon>Bacillota</taxon>
        <taxon>Bacilli</taxon>
        <taxon>Bacillales</taxon>
        <taxon>Paenibacillaceae</taxon>
        <taxon>Brevibacillus</taxon>
    </lineage>
</organism>
<dbReference type="Pfam" id="PF04093">
    <property type="entry name" value="MreD"/>
    <property type="match status" value="1"/>
</dbReference>
<feature type="transmembrane region" description="Helical" evidence="8">
    <location>
        <begin position="31"/>
        <end position="51"/>
    </location>
</feature>
<dbReference type="RefSeq" id="WP_122911709.1">
    <property type="nucleotide sequence ID" value="NZ_RHHT01000002.1"/>
</dbReference>
<evidence type="ECO:0000313" key="10">
    <source>
        <dbReference type="Proteomes" id="UP000281915"/>
    </source>
</evidence>
<evidence type="ECO:0000313" key="9">
    <source>
        <dbReference type="EMBL" id="RNB86204.1"/>
    </source>
</evidence>
<dbReference type="AlphaFoldDB" id="A0A3M8DDV1"/>
<evidence type="ECO:0000256" key="5">
    <source>
        <dbReference type="ARBA" id="ARBA00022960"/>
    </source>
</evidence>
<evidence type="ECO:0000256" key="8">
    <source>
        <dbReference type="SAM" id="Phobius"/>
    </source>
</evidence>
<feature type="transmembrane region" description="Helical" evidence="8">
    <location>
        <begin position="140"/>
        <end position="158"/>
    </location>
</feature>
<gene>
    <name evidence="9" type="primary">mreD</name>
    <name evidence="9" type="ORF">EDM58_01240</name>
</gene>
<keyword evidence="6 8" id="KW-1133">Transmembrane helix</keyword>
<dbReference type="Proteomes" id="UP000281915">
    <property type="component" value="Unassembled WGS sequence"/>
</dbReference>
<comment type="caution">
    <text evidence="9">The sequence shown here is derived from an EMBL/GenBank/DDBJ whole genome shotgun (WGS) entry which is preliminary data.</text>
</comment>
<comment type="similarity">
    <text evidence="2">Belongs to the MreD family.</text>
</comment>
<keyword evidence="4 8" id="KW-0812">Transmembrane</keyword>
<evidence type="ECO:0000256" key="6">
    <source>
        <dbReference type="ARBA" id="ARBA00022989"/>
    </source>
</evidence>
<dbReference type="EMBL" id="RHHT01000002">
    <property type="protein sequence ID" value="RNB86204.1"/>
    <property type="molecule type" value="Genomic_DNA"/>
</dbReference>
<protein>
    <submittedName>
        <fullName evidence="9">Rod shape-determining protein MreD</fullName>
    </submittedName>
</protein>
<evidence type="ECO:0000256" key="2">
    <source>
        <dbReference type="ARBA" id="ARBA00007776"/>
    </source>
</evidence>
<accession>A0A3M8DDV1</accession>
<evidence type="ECO:0000256" key="7">
    <source>
        <dbReference type="ARBA" id="ARBA00023136"/>
    </source>
</evidence>
<dbReference type="GO" id="GO:0008360">
    <property type="term" value="P:regulation of cell shape"/>
    <property type="evidence" value="ECO:0007669"/>
    <property type="project" value="UniProtKB-KW"/>
</dbReference>
<evidence type="ECO:0000256" key="4">
    <source>
        <dbReference type="ARBA" id="ARBA00022692"/>
    </source>
</evidence>
<reference evidence="9 10" key="1">
    <citation type="submission" date="2018-10" db="EMBL/GenBank/DDBJ databases">
        <title>Phylogenomics of Brevibacillus.</title>
        <authorList>
            <person name="Dunlap C."/>
        </authorList>
    </citation>
    <scope>NUCLEOTIDE SEQUENCE [LARGE SCALE GENOMIC DNA]</scope>
    <source>
        <strain evidence="9 10">JCM 15085</strain>
    </source>
</reference>
<evidence type="ECO:0000256" key="3">
    <source>
        <dbReference type="ARBA" id="ARBA00022475"/>
    </source>
</evidence>
<feature type="transmembrane region" description="Helical" evidence="8">
    <location>
        <begin position="100"/>
        <end position="119"/>
    </location>
</feature>